<dbReference type="InterPro" id="IPR036345">
    <property type="entry name" value="ExoRNase_PH_dom2_sf"/>
</dbReference>
<keyword evidence="2 6" id="KW-0963">Cytoplasm</keyword>
<dbReference type="SUPFAM" id="SSF55666">
    <property type="entry name" value="Ribonuclease PH domain 2-like"/>
    <property type="match status" value="2"/>
</dbReference>
<dbReference type="EMBL" id="MEVI01000003">
    <property type="protein sequence ID" value="OGC55214.1"/>
    <property type="molecule type" value="Genomic_DNA"/>
</dbReference>
<dbReference type="PANTHER" id="PTHR11252:SF0">
    <property type="entry name" value="POLYRIBONUCLEOTIDE NUCLEOTIDYLTRANSFERASE 1, MITOCHONDRIAL"/>
    <property type="match status" value="1"/>
</dbReference>
<protein>
    <recommendedName>
        <fullName evidence="6">Polyribonucleotide nucleotidyltransferase</fullName>
        <ecNumber evidence="6">2.7.7.8</ecNumber>
    </recommendedName>
    <alternativeName>
        <fullName evidence="6">Polynucleotide phosphorylase</fullName>
        <shortName evidence="6">PNPase</shortName>
    </alternativeName>
</protein>
<dbReference type="InterPro" id="IPR003029">
    <property type="entry name" value="S1_domain"/>
</dbReference>
<dbReference type="InterPro" id="IPR004088">
    <property type="entry name" value="KH_dom_type_1"/>
</dbReference>
<dbReference type="SUPFAM" id="SSF50249">
    <property type="entry name" value="Nucleic acid-binding proteins"/>
    <property type="match status" value="1"/>
</dbReference>
<feature type="domain" description="S1 motif" evidence="8">
    <location>
        <begin position="626"/>
        <end position="695"/>
    </location>
</feature>
<dbReference type="FunFam" id="3.30.230.70:FF:000001">
    <property type="entry name" value="Polyribonucleotide nucleotidyltransferase"/>
    <property type="match status" value="1"/>
</dbReference>
<dbReference type="GO" id="GO:0000175">
    <property type="term" value="F:3'-5'-RNA exonuclease activity"/>
    <property type="evidence" value="ECO:0007669"/>
    <property type="project" value="TreeGrafter"/>
</dbReference>
<dbReference type="FunFam" id="3.30.1370.10:FF:000001">
    <property type="entry name" value="Polyribonucleotide nucleotidyltransferase"/>
    <property type="match status" value="1"/>
</dbReference>
<dbReference type="InterPro" id="IPR036612">
    <property type="entry name" value="KH_dom_type_1_sf"/>
</dbReference>
<dbReference type="InterPro" id="IPR015847">
    <property type="entry name" value="ExoRNase_PH_dom2"/>
</dbReference>
<dbReference type="NCBIfam" id="TIGR03591">
    <property type="entry name" value="polynuc_phos"/>
    <property type="match status" value="1"/>
</dbReference>
<organism evidence="9 10">
    <name type="scientific">candidate division WWE3 bacterium RIFCSPLOWO2_01_FULL_41_18</name>
    <dbReference type="NCBI Taxonomy" id="1802625"/>
    <lineage>
        <taxon>Bacteria</taxon>
        <taxon>Katanobacteria</taxon>
    </lineage>
</organism>
<dbReference type="InterPro" id="IPR004087">
    <property type="entry name" value="KH_dom"/>
</dbReference>
<dbReference type="FunFam" id="2.40.50.140:FF:000189">
    <property type="entry name" value="Polyribonucleotide nucleotidyltransferase, putative"/>
    <property type="match status" value="1"/>
</dbReference>
<dbReference type="HAMAP" id="MF_01595">
    <property type="entry name" value="PNPase"/>
    <property type="match status" value="1"/>
</dbReference>
<dbReference type="SUPFAM" id="SSF54211">
    <property type="entry name" value="Ribosomal protein S5 domain 2-like"/>
    <property type="match status" value="2"/>
</dbReference>
<evidence type="ECO:0000313" key="9">
    <source>
        <dbReference type="EMBL" id="OGC55214.1"/>
    </source>
</evidence>
<accession>A0A1F4VDJ2</accession>
<sequence length="729" mass="80190">MNKYVKKEMMFSGRSLSLETGKLAKQANSAVYARWGDTVVIAAVVSGTPKTEVDFLPLTVNYEEKLYAGGLIKSSRWVKREGAPTDQARIAGRLIDHAIRPLFPKDYQDEINVVVTVLSIDKDSDPEVLAMIATSAALHSSDIPWNGPMVTSRVGIDKEGNFILNPSVEALDESTMDLVVSLINEKFLAMEAQCSDLSEEKIVEAVNFVNENTKDLSSFLKEFASEVGNDKYLYVSKALPSELVTDVRNTIGKRVREMMQKNLEKTEMQAEEQILLEELFNAFEGKYTKNEMARAFYKVETDEMRHLVLEEKKRSDGRGVEDIRDVQVELSVLPRTHGSALFTRGLTQALTVVTLGSPSLEQLIQSMYGEESKRYIHHYNAPQYSVGELAKRLGGAPGGREIGHGMLAEKAMYPVLPDKSIFPYMVRLVSEVLSQSGSSSMASTCGSSLALMDAGVPIKGHVAGIAIGLIANEEETEFVILTDIAYREDAYGFMDFKMTGTREGVTSVQVDIKLTKGVPLDLLPKIVEQSKRARLKILDKMYEAIPSPRTALSEYAPKMITIKIKPEQIGLVIGSGGKTIRDIESKTGATLGIEDDGTISISAPSSEGMDKAKSMVEALTRVIMPGEVYEGTVKKILDFGAVVEISPGKEGLVHVSELSNEYVTNVRDVLKEGDKVTVKVLDVDPSSGKISLSKKTLSENGGNTKGGFERRRNFDDNRRRGFGGRPPRR</sequence>
<dbReference type="Pfam" id="PF03726">
    <property type="entry name" value="PNPase"/>
    <property type="match status" value="1"/>
</dbReference>
<dbReference type="NCBIfam" id="NF008805">
    <property type="entry name" value="PRK11824.1"/>
    <property type="match status" value="1"/>
</dbReference>
<dbReference type="InterPro" id="IPR001247">
    <property type="entry name" value="ExoRNase_PH_dom1"/>
</dbReference>
<dbReference type="GO" id="GO:0000287">
    <property type="term" value="F:magnesium ion binding"/>
    <property type="evidence" value="ECO:0007669"/>
    <property type="project" value="UniProtKB-UniRule"/>
</dbReference>
<dbReference type="SMART" id="SM00322">
    <property type="entry name" value="KH"/>
    <property type="match status" value="1"/>
</dbReference>
<feature type="compositionally biased region" description="Basic residues" evidence="7">
    <location>
        <begin position="720"/>
        <end position="729"/>
    </location>
</feature>
<dbReference type="InterPro" id="IPR020568">
    <property type="entry name" value="Ribosomal_Su5_D2-typ_SF"/>
</dbReference>
<dbReference type="Pfam" id="PF00013">
    <property type="entry name" value="KH_1"/>
    <property type="match status" value="1"/>
</dbReference>
<proteinExistence type="inferred from homology"/>
<evidence type="ECO:0000256" key="5">
    <source>
        <dbReference type="ARBA" id="ARBA00022884"/>
    </source>
</evidence>
<evidence type="ECO:0000256" key="1">
    <source>
        <dbReference type="ARBA" id="ARBA00007404"/>
    </source>
</evidence>
<keyword evidence="4 6" id="KW-0548">Nucleotidyltransferase</keyword>
<dbReference type="SUPFAM" id="SSF54791">
    <property type="entry name" value="Eukaryotic type KH-domain (KH-domain type I)"/>
    <property type="match status" value="1"/>
</dbReference>
<evidence type="ECO:0000313" key="10">
    <source>
        <dbReference type="Proteomes" id="UP000176504"/>
    </source>
</evidence>
<comment type="cofactor">
    <cofactor evidence="6">
        <name>Mg(2+)</name>
        <dbReference type="ChEBI" id="CHEBI:18420"/>
    </cofactor>
</comment>
<dbReference type="GO" id="GO:0003723">
    <property type="term" value="F:RNA binding"/>
    <property type="evidence" value="ECO:0007669"/>
    <property type="project" value="UniProtKB-UniRule"/>
</dbReference>
<evidence type="ECO:0000256" key="3">
    <source>
        <dbReference type="ARBA" id="ARBA00022679"/>
    </source>
</evidence>
<dbReference type="Pfam" id="PF03725">
    <property type="entry name" value="RNase_PH_C"/>
    <property type="match status" value="1"/>
</dbReference>
<dbReference type="InterPro" id="IPR012340">
    <property type="entry name" value="NA-bd_OB-fold"/>
</dbReference>
<dbReference type="PANTHER" id="PTHR11252">
    <property type="entry name" value="POLYRIBONUCLEOTIDE NUCLEOTIDYLTRANSFERASE"/>
    <property type="match status" value="1"/>
</dbReference>
<dbReference type="CDD" id="cd04472">
    <property type="entry name" value="S1_PNPase"/>
    <property type="match status" value="1"/>
</dbReference>
<keyword evidence="6" id="KW-0460">Magnesium</keyword>
<evidence type="ECO:0000256" key="2">
    <source>
        <dbReference type="ARBA" id="ARBA00022490"/>
    </source>
</evidence>
<dbReference type="CDD" id="cd02393">
    <property type="entry name" value="KH-I_PNPase"/>
    <property type="match status" value="1"/>
</dbReference>
<feature type="binding site" evidence="6">
    <location>
        <position position="495"/>
    </location>
    <ligand>
        <name>Mg(2+)</name>
        <dbReference type="ChEBI" id="CHEBI:18420"/>
    </ligand>
</feature>
<dbReference type="SMART" id="SM00316">
    <property type="entry name" value="S1"/>
    <property type="match status" value="1"/>
</dbReference>
<dbReference type="Pfam" id="PF00575">
    <property type="entry name" value="S1"/>
    <property type="match status" value="1"/>
</dbReference>
<dbReference type="GO" id="GO:0005829">
    <property type="term" value="C:cytosol"/>
    <property type="evidence" value="ECO:0007669"/>
    <property type="project" value="TreeGrafter"/>
</dbReference>
<dbReference type="InterPro" id="IPR027408">
    <property type="entry name" value="PNPase/RNase_PH_dom_sf"/>
</dbReference>
<comment type="function">
    <text evidence="6">Involved in mRNA degradation. Catalyzes the phosphorolysis of single-stranded polyribonucleotides processively in the 3'- to 5'-direction.</text>
</comment>
<comment type="similarity">
    <text evidence="1 6">Belongs to the polyribonucleotide nucleotidyltransferase family.</text>
</comment>
<dbReference type="AlphaFoldDB" id="A0A1F4VDJ2"/>
<evidence type="ECO:0000256" key="6">
    <source>
        <dbReference type="HAMAP-Rule" id="MF_01595"/>
    </source>
</evidence>
<dbReference type="PIRSF" id="PIRSF005499">
    <property type="entry name" value="PNPase"/>
    <property type="match status" value="1"/>
</dbReference>
<evidence type="ECO:0000259" key="8">
    <source>
        <dbReference type="PROSITE" id="PS50126"/>
    </source>
</evidence>
<comment type="catalytic activity">
    <reaction evidence="6">
        <text>RNA(n+1) + phosphate = RNA(n) + a ribonucleoside 5'-diphosphate</text>
        <dbReference type="Rhea" id="RHEA:22096"/>
        <dbReference type="Rhea" id="RHEA-COMP:14527"/>
        <dbReference type="Rhea" id="RHEA-COMP:17342"/>
        <dbReference type="ChEBI" id="CHEBI:43474"/>
        <dbReference type="ChEBI" id="CHEBI:57930"/>
        <dbReference type="ChEBI" id="CHEBI:140395"/>
        <dbReference type="EC" id="2.7.7.8"/>
    </reaction>
</comment>
<feature type="binding site" evidence="6">
    <location>
        <position position="489"/>
    </location>
    <ligand>
        <name>Mg(2+)</name>
        <dbReference type="ChEBI" id="CHEBI:18420"/>
    </ligand>
</feature>
<keyword evidence="6" id="KW-0479">Metal-binding</keyword>
<dbReference type="EC" id="2.7.7.8" evidence="6"/>
<gene>
    <name evidence="6" type="primary">pnp</name>
    <name evidence="9" type="ORF">A3A78_04540</name>
</gene>
<name>A0A1F4VDJ2_UNCKA</name>
<dbReference type="GO" id="GO:0004654">
    <property type="term" value="F:polyribonucleotide nucleotidyltransferase activity"/>
    <property type="evidence" value="ECO:0007669"/>
    <property type="project" value="UniProtKB-UniRule"/>
</dbReference>
<comment type="subcellular location">
    <subcellularLocation>
        <location evidence="6">Cytoplasm</location>
    </subcellularLocation>
</comment>
<reference evidence="9 10" key="1">
    <citation type="journal article" date="2016" name="Nat. Commun.">
        <title>Thousands of microbial genomes shed light on interconnected biogeochemical processes in an aquifer system.</title>
        <authorList>
            <person name="Anantharaman K."/>
            <person name="Brown C.T."/>
            <person name="Hug L.A."/>
            <person name="Sharon I."/>
            <person name="Castelle C.J."/>
            <person name="Probst A.J."/>
            <person name="Thomas B.C."/>
            <person name="Singh A."/>
            <person name="Wilkins M.J."/>
            <person name="Karaoz U."/>
            <person name="Brodie E.L."/>
            <person name="Williams K.H."/>
            <person name="Hubbard S.S."/>
            <person name="Banfield J.F."/>
        </authorList>
    </citation>
    <scope>NUCLEOTIDE SEQUENCE [LARGE SCALE GENOMIC DNA]</scope>
</reference>
<dbReference type="PROSITE" id="PS50084">
    <property type="entry name" value="KH_TYPE_1"/>
    <property type="match status" value="1"/>
</dbReference>
<dbReference type="Gene3D" id="3.30.1370.10">
    <property type="entry name" value="K Homology domain, type 1"/>
    <property type="match status" value="1"/>
</dbReference>
<dbReference type="GO" id="GO:0006402">
    <property type="term" value="P:mRNA catabolic process"/>
    <property type="evidence" value="ECO:0007669"/>
    <property type="project" value="UniProtKB-UniRule"/>
</dbReference>
<dbReference type="PROSITE" id="PS50126">
    <property type="entry name" value="S1"/>
    <property type="match status" value="1"/>
</dbReference>
<evidence type="ECO:0000256" key="4">
    <source>
        <dbReference type="ARBA" id="ARBA00022695"/>
    </source>
</evidence>
<dbReference type="Gene3D" id="2.40.50.140">
    <property type="entry name" value="Nucleic acid-binding proteins"/>
    <property type="match status" value="1"/>
</dbReference>
<comment type="caution">
    <text evidence="9">The sequence shown here is derived from an EMBL/GenBank/DDBJ whole genome shotgun (WGS) entry which is preliminary data.</text>
</comment>
<dbReference type="InterPro" id="IPR012162">
    <property type="entry name" value="PNPase"/>
</dbReference>
<evidence type="ECO:0000256" key="7">
    <source>
        <dbReference type="SAM" id="MobiDB-lite"/>
    </source>
</evidence>
<feature type="compositionally biased region" description="Polar residues" evidence="7">
    <location>
        <begin position="691"/>
        <end position="702"/>
    </location>
</feature>
<keyword evidence="5 6" id="KW-0694">RNA-binding</keyword>
<dbReference type="Pfam" id="PF01138">
    <property type="entry name" value="RNase_PH"/>
    <property type="match status" value="2"/>
</dbReference>
<dbReference type="GO" id="GO:0006396">
    <property type="term" value="P:RNA processing"/>
    <property type="evidence" value="ECO:0007669"/>
    <property type="project" value="InterPro"/>
</dbReference>
<keyword evidence="3 6" id="KW-0808">Transferase</keyword>
<dbReference type="InterPro" id="IPR015848">
    <property type="entry name" value="PNPase_PH_RNA-bd_bac/org-type"/>
</dbReference>
<dbReference type="Gene3D" id="3.30.230.70">
    <property type="entry name" value="GHMP Kinase, N-terminal domain"/>
    <property type="match status" value="2"/>
</dbReference>
<feature type="compositionally biased region" description="Basic and acidic residues" evidence="7">
    <location>
        <begin position="707"/>
        <end position="719"/>
    </location>
</feature>
<dbReference type="Proteomes" id="UP000176504">
    <property type="component" value="Unassembled WGS sequence"/>
</dbReference>
<feature type="region of interest" description="Disordered" evidence="7">
    <location>
        <begin position="691"/>
        <end position="729"/>
    </location>
</feature>